<evidence type="ECO:0000256" key="2">
    <source>
        <dbReference type="ARBA" id="ARBA00022448"/>
    </source>
</evidence>
<feature type="transmembrane region" description="Helical" evidence="9">
    <location>
        <begin position="43"/>
        <end position="60"/>
    </location>
</feature>
<dbReference type="PANTHER" id="PTHR35011:SF2">
    <property type="entry name" value="2,3-DIKETO-L-GULONATE TRAP TRANSPORTER SMALL PERMEASE PROTEIN YIAM"/>
    <property type="match status" value="1"/>
</dbReference>
<comment type="similarity">
    <text evidence="8">Belongs to the TRAP transporter small permease family.</text>
</comment>
<accession>A0A3D9KXB1</accession>
<dbReference type="OrthoDB" id="9815614at2"/>
<keyword evidence="6 9" id="KW-1133">Transmembrane helix</keyword>
<evidence type="ECO:0000256" key="5">
    <source>
        <dbReference type="ARBA" id="ARBA00022692"/>
    </source>
</evidence>
<dbReference type="InterPro" id="IPR007387">
    <property type="entry name" value="TRAP_DctQ"/>
</dbReference>
<dbReference type="PANTHER" id="PTHR35011">
    <property type="entry name" value="2,3-DIKETO-L-GULONATE TRAP TRANSPORTER SMALL PERMEASE PROTEIN YIAM"/>
    <property type="match status" value="1"/>
</dbReference>
<evidence type="ECO:0000256" key="8">
    <source>
        <dbReference type="ARBA" id="ARBA00038436"/>
    </source>
</evidence>
<feature type="transmembrane region" description="Helical" evidence="9">
    <location>
        <begin position="121"/>
        <end position="144"/>
    </location>
</feature>
<evidence type="ECO:0000256" key="4">
    <source>
        <dbReference type="ARBA" id="ARBA00022519"/>
    </source>
</evidence>
<keyword evidence="5 9" id="KW-0812">Transmembrane</keyword>
<dbReference type="GO" id="GO:0015740">
    <property type="term" value="P:C4-dicarboxylate transport"/>
    <property type="evidence" value="ECO:0007669"/>
    <property type="project" value="TreeGrafter"/>
</dbReference>
<proteinExistence type="inferred from homology"/>
<protein>
    <submittedName>
        <fullName evidence="11">TRAP-type C4-dicarboxylate transport system permease small subunit</fullName>
    </submittedName>
</protein>
<dbReference type="AlphaFoldDB" id="A0A3D9KXB1"/>
<dbReference type="InterPro" id="IPR055348">
    <property type="entry name" value="DctQ"/>
</dbReference>
<keyword evidence="4" id="KW-0997">Cell inner membrane</keyword>
<evidence type="ECO:0000256" key="9">
    <source>
        <dbReference type="SAM" id="Phobius"/>
    </source>
</evidence>
<evidence type="ECO:0000313" key="12">
    <source>
        <dbReference type="Proteomes" id="UP000256779"/>
    </source>
</evidence>
<dbReference type="GO" id="GO:0022857">
    <property type="term" value="F:transmembrane transporter activity"/>
    <property type="evidence" value="ECO:0007669"/>
    <property type="project" value="TreeGrafter"/>
</dbReference>
<dbReference type="GO" id="GO:0005886">
    <property type="term" value="C:plasma membrane"/>
    <property type="evidence" value="ECO:0007669"/>
    <property type="project" value="UniProtKB-SubCell"/>
</dbReference>
<dbReference type="EMBL" id="QREG01000027">
    <property type="protein sequence ID" value="RED93023.1"/>
    <property type="molecule type" value="Genomic_DNA"/>
</dbReference>
<comment type="caution">
    <text evidence="11">The sequence shown here is derived from an EMBL/GenBank/DDBJ whole genome shotgun (WGS) entry which is preliminary data.</text>
</comment>
<keyword evidence="3" id="KW-1003">Cell membrane</keyword>
<keyword evidence="12" id="KW-1185">Reference proteome</keyword>
<feature type="transmembrane region" description="Helical" evidence="9">
    <location>
        <begin position="81"/>
        <end position="101"/>
    </location>
</feature>
<dbReference type="Proteomes" id="UP000256779">
    <property type="component" value="Unassembled WGS sequence"/>
</dbReference>
<gene>
    <name evidence="11" type="ORF">C7460_12747</name>
</gene>
<feature type="transmembrane region" description="Helical" evidence="9">
    <location>
        <begin position="12"/>
        <end position="31"/>
    </location>
</feature>
<evidence type="ECO:0000256" key="7">
    <source>
        <dbReference type="ARBA" id="ARBA00023136"/>
    </source>
</evidence>
<keyword evidence="7 9" id="KW-0472">Membrane</keyword>
<name>A0A3D9KXB1_MARFU</name>
<keyword evidence="2" id="KW-0813">Transport</keyword>
<feature type="domain" description="Tripartite ATP-independent periplasmic transporters DctQ component" evidence="10">
    <location>
        <begin position="20"/>
        <end position="144"/>
    </location>
</feature>
<sequence>MTLFVRILQTGTLLSTVAFLLSVLYQIYARFLLASAPPWTEEASRLFFLYAMGFAAGLALKDQEYVFLDILYRRLSKVARVWLDHVVALLISMLFLVMAGYGVEFFILGLSEQSPSMRIPMAVAFGSIIVMAEGLFIFSLVTLFKKSGS</sequence>
<evidence type="ECO:0000256" key="6">
    <source>
        <dbReference type="ARBA" id="ARBA00022989"/>
    </source>
</evidence>
<comment type="subcellular location">
    <subcellularLocation>
        <location evidence="1">Cell inner membrane</location>
        <topology evidence="1">Multi-pass membrane protein</topology>
    </subcellularLocation>
</comment>
<evidence type="ECO:0000256" key="1">
    <source>
        <dbReference type="ARBA" id="ARBA00004429"/>
    </source>
</evidence>
<evidence type="ECO:0000256" key="3">
    <source>
        <dbReference type="ARBA" id="ARBA00022475"/>
    </source>
</evidence>
<evidence type="ECO:0000313" key="11">
    <source>
        <dbReference type="EMBL" id="RED93023.1"/>
    </source>
</evidence>
<dbReference type="Pfam" id="PF04290">
    <property type="entry name" value="DctQ"/>
    <property type="match status" value="1"/>
</dbReference>
<evidence type="ECO:0000259" key="10">
    <source>
        <dbReference type="Pfam" id="PF04290"/>
    </source>
</evidence>
<organism evidence="11 12">
    <name type="scientific">Marinoscillum furvescens DSM 4134</name>
    <dbReference type="NCBI Taxonomy" id="1122208"/>
    <lineage>
        <taxon>Bacteria</taxon>
        <taxon>Pseudomonadati</taxon>
        <taxon>Bacteroidota</taxon>
        <taxon>Cytophagia</taxon>
        <taxon>Cytophagales</taxon>
        <taxon>Reichenbachiellaceae</taxon>
        <taxon>Marinoscillum</taxon>
    </lineage>
</organism>
<dbReference type="RefSeq" id="WP_115870060.1">
    <property type="nucleotide sequence ID" value="NZ_QREG01000027.1"/>
</dbReference>
<reference evidence="11 12" key="1">
    <citation type="submission" date="2018-07" db="EMBL/GenBank/DDBJ databases">
        <title>Genomic Encyclopedia of Type Strains, Phase IV (KMG-IV): sequencing the most valuable type-strain genomes for metagenomic binning, comparative biology and taxonomic classification.</title>
        <authorList>
            <person name="Goeker M."/>
        </authorList>
    </citation>
    <scope>NUCLEOTIDE SEQUENCE [LARGE SCALE GENOMIC DNA]</scope>
    <source>
        <strain evidence="11 12">DSM 4134</strain>
    </source>
</reference>